<dbReference type="NCBIfam" id="NF038029">
    <property type="entry name" value="LP_plasma"/>
    <property type="match status" value="1"/>
</dbReference>
<organism evidence="1 2">
    <name type="scientific">Spiroplasma syrphidicola EA-1</name>
    <dbReference type="NCBI Taxonomy" id="1276229"/>
    <lineage>
        <taxon>Bacteria</taxon>
        <taxon>Bacillati</taxon>
        <taxon>Mycoplasmatota</taxon>
        <taxon>Mollicutes</taxon>
        <taxon>Entomoplasmatales</taxon>
        <taxon>Spiroplasmataceae</taxon>
        <taxon>Spiroplasma</taxon>
    </lineage>
</organism>
<gene>
    <name evidence="1" type="ORF">SSYRP_v1c00570</name>
</gene>
<name>R4U536_9MOLU</name>
<evidence type="ECO:0000313" key="2">
    <source>
        <dbReference type="Proteomes" id="UP000013963"/>
    </source>
</evidence>
<protein>
    <recommendedName>
        <fullName evidence="3">Lipoprotein</fullName>
    </recommendedName>
</protein>
<proteinExistence type="predicted"/>
<dbReference type="HOGENOM" id="CLU_340941_0_0_14"/>
<keyword evidence="2" id="KW-1185">Reference proteome</keyword>
<evidence type="ECO:0000313" key="1">
    <source>
        <dbReference type="EMBL" id="AGM25653.1"/>
    </source>
</evidence>
<sequence length="832" mass="96607">MKKILTILSSFVLVGNSQLTIISCSPNININNDKFKPPTNIVDLKDCKNLFSKDDLTYGYVRSNTNEVSAKIFWILNNSIRNLTLKDYQINYYDIKGQEVNQINTVGTYSIVLKSIENSNYLKGTLELKLDIVDDRIDLGQINYNTGKWFLSSRNTVSDLFKKIEKNIYNAVNDANYKMGQFIDIIITHGDVIYNNENELSQEVLDINNSYIIEIFSQKNNYANIYLTGSIDNIVVNASDERQTVSNLQSDIFMDINLDNLNHVGKDIYFKIRNIINEVFTLTQSQSDFGITIFDEKNNKLNNDQTKLTSLKYQIKIDSTNSLYLKDKNEQLYINIIDKVIHLETLTIEKDKFNFNMTNRCFDITELLFNQINQLTQSTDSSRYLKAKVLQNNNEINSNDYLDNGLLTVVTTPDNSIEKQRFQGILKFSIEIKDNRINLSDNSIQTEFQKYLETIGLTSAIKYSDFNSQLMIFFQKYDKYINNEDIEILSSQYPDDQQLVLGSFNFSVKSKRDSRRLKGLINNVNIGVLEASSGEGIKQVPNSIQFASYDNNDNLHLLTQTNPDEISIYDINLTNPKYTFKINEKIKILDFKTSYDGLNDFWLVCKELKNNQHQISFYKNGNLLNSWIGNSFQTIGTINQYSESAYFRDMPDEKKLNIGSLYVMNENLVEKMDLSIFLDKDFPIKQIQMNSFDIMYIKSDETIYQYRMWQNKITAKINLNNDFLFGIDKYGYHYYQYNNEGLIMDGTDLINTNKLNPLLLPDKTEKYSSQLNIDSKNNFYYLKIDYINHMFYLIKNGVVIFSIKNEQTIMALLHVNLDDSCTLVLGSKIYHI</sequence>
<dbReference type="EMBL" id="CP005078">
    <property type="protein sequence ID" value="AGM25653.1"/>
    <property type="molecule type" value="Genomic_DNA"/>
</dbReference>
<dbReference type="InterPro" id="IPR054816">
    <property type="entry name" value="Lipoprotein_mollicutes-type_CS"/>
</dbReference>
<accession>R4U536</accession>
<dbReference type="PATRIC" id="fig|1276229.3.peg.56"/>
<dbReference type="RefSeq" id="WP_016340314.1">
    <property type="nucleotide sequence ID" value="NC_021284.1"/>
</dbReference>
<dbReference type="PROSITE" id="PS51257">
    <property type="entry name" value="PROKAR_LIPOPROTEIN"/>
    <property type="match status" value="1"/>
</dbReference>
<dbReference type="AlphaFoldDB" id="R4U536"/>
<dbReference type="STRING" id="1276229.SSYRP_v1c00570"/>
<dbReference type="Proteomes" id="UP000013963">
    <property type="component" value="Chromosome"/>
</dbReference>
<dbReference type="OrthoDB" id="9757917at2"/>
<reference evidence="1 2" key="1">
    <citation type="journal article" date="2013" name="Genome Biol. Evol.">
        <title>Complete genomes of two dipteran-associated spiroplasmas provided insights into the origin, dynamics, and impacts of viral invasion in spiroplasma.</title>
        <authorList>
            <person name="Ku C."/>
            <person name="Lo W.S."/>
            <person name="Chen L.L."/>
            <person name="Kuo C.H."/>
        </authorList>
    </citation>
    <scope>NUCLEOTIDE SEQUENCE [LARGE SCALE GENOMIC DNA]</scope>
    <source>
        <strain evidence="1">EA-1</strain>
    </source>
</reference>
<evidence type="ECO:0008006" key="3">
    <source>
        <dbReference type="Google" id="ProtNLM"/>
    </source>
</evidence>
<dbReference type="KEGG" id="ssyr:SSYRP_v1c00570"/>